<evidence type="ECO:0000313" key="4">
    <source>
        <dbReference type="Proteomes" id="UP001295684"/>
    </source>
</evidence>
<proteinExistence type="inferred from homology"/>
<dbReference type="Pfam" id="PF00561">
    <property type="entry name" value="Abhydrolase_1"/>
    <property type="match status" value="1"/>
</dbReference>
<keyword evidence="4" id="KW-1185">Reference proteome</keyword>
<evidence type="ECO:0000313" key="3">
    <source>
        <dbReference type="EMBL" id="CAI2372178.1"/>
    </source>
</evidence>
<dbReference type="PRINTS" id="PR00111">
    <property type="entry name" value="ABHYDROLASE"/>
</dbReference>
<accession>A0AAD1XGM1</accession>
<dbReference type="EMBL" id="CAMPGE010013445">
    <property type="protein sequence ID" value="CAI2372178.1"/>
    <property type="molecule type" value="Genomic_DNA"/>
</dbReference>
<name>A0AAD1XGM1_EUPCR</name>
<dbReference type="GO" id="GO:0052689">
    <property type="term" value="F:carboxylic ester hydrolase activity"/>
    <property type="evidence" value="ECO:0007669"/>
    <property type="project" value="TreeGrafter"/>
</dbReference>
<evidence type="ECO:0000256" key="1">
    <source>
        <dbReference type="ARBA" id="ARBA00038097"/>
    </source>
</evidence>
<organism evidence="3 4">
    <name type="scientific">Euplotes crassus</name>
    <dbReference type="NCBI Taxonomy" id="5936"/>
    <lineage>
        <taxon>Eukaryota</taxon>
        <taxon>Sar</taxon>
        <taxon>Alveolata</taxon>
        <taxon>Ciliophora</taxon>
        <taxon>Intramacronucleata</taxon>
        <taxon>Spirotrichea</taxon>
        <taxon>Hypotrichia</taxon>
        <taxon>Euplotida</taxon>
        <taxon>Euplotidae</taxon>
        <taxon>Moneuplotes</taxon>
    </lineage>
</organism>
<comment type="similarity">
    <text evidence="1">Belongs to the peptidase S33 family. ABHD4/ABHD5 subfamily.</text>
</comment>
<reference evidence="3" key="1">
    <citation type="submission" date="2023-07" db="EMBL/GenBank/DDBJ databases">
        <authorList>
            <consortium name="AG Swart"/>
            <person name="Singh M."/>
            <person name="Singh A."/>
            <person name="Seah K."/>
            <person name="Emmerich C."/>
        </authorList>
    </citation>
    <scope>NUCLEOTIDE SEQUENCE</scope>
    <source>
        <strain evidence="3">DP1</strain>
    </source>
</reference>
<dbReference type="SUPFAM" id="SSF53474">
    <property type="entry name" value="alpha/beta-Hydrolases"/>
    <property type="match status" value="1"/>
</dbReference>
<dbReference type="InterPro" id="IPR000073">
    <property type="entry name" value="AB_hydrolase_1"/>
</dbReference>
<feature type="domain" description="AB hydrolase-1" evidence="2">
    <location>
        <begin position="91"/>
        <end position="362"/>
    </location>
</feature>
<protein>
    <recommendedName>
        <fullName evidence="2">AB hydrolase-1 domain-containing protein</fullName>
    </recommendedName>
</protein>
<dbReference type="PANTHER" id="PTHR42886:SF29">
    <property type="entry name" value="PUMMELIG, ISOFORM A"/>
    <property type="match status" value="1"/>
</dbReference>
<dbReference type="AlphaFoldDB" id="A0AAD1XGM1"/>
<dbReference type="GO" id="GO:0042171">
    <property type="term" value="F:lysophosphatidic acid acyltransferase activity"/>
    <property type="evidence" value="ECO:0007669"/>
    <property type="project" value="TreeGrafter"/>
</dbReference>
<gene>
    <name evidence="3" type="ORF">ECRASSUSDP1_LOCUS13506</name>
</gene>
<evidence type="ECO:0000259" key="2">
    <source>
        <dbReference type="Pfam" id="PF00561"/>
    </source>
</evidence>
<sequence length="388" mass="45734">MASFWTWTSDEKLQKAEDVLVKLAGLEDEEFKSYPVKFTFTARDWKEDYNEQMEYVQSNSWVCFCGTSQRYVPIEDNEYIWTYEFGDTSKPHIVIVHGFGGAGMIFFKMFKQLSQHFHVYLIDILGMGRSNRGDFDCETYEECESYFVNSIEKWRHKIGIGKMNLFGHSFGGFICSKYALRYAERINKLMLFSPWASEACTEDQLNGLEEEMKEQPLKRRIRYKFMKAIYQRSTLFEMARKAGRFLGSYMIKKFIHGRFSNELDAEQLEAIKEYLSQIILRKGSSEYGFVKMFPYFNRSENAILNHLDEYNELNLEISFYYGTKDWMDTCFNQTKVSQKLKDVGKKVYLIQDAGHHLYFDNPDESCDMILDNFKTGLKTLTSNNQILT</sequence>
<dbReference type="Gene3D" id="3.40.50.1820">
    <property type="entry name" value="alpha/beta hydrolase"/>
    <property type="match status" value="1"/>
</dbReference>
<comment type="caution">
    <text evidence="3">The sequence shown here is derived from an EMBL/GenBank/DDBJ whole genome shotgun (WGS) entry which is preliminary data.</text>
</comment>
<dbReference type="Proteomes" id="UP001295684">
    <property type="component" value="Unassembled WGS sequence"/>
</dbReference>
<dbReference type="GO" id="GO:0006654">
    <property type="term" value="P:phosphatidic acid biosynthetic process"/>
    <property type="evidence" value="ECO:0007669"/>
    <property type="project" value="TreeGrafter"/>
</dbReference>
<dbReference type="GO" id="GO:0055088">
    <property type="term" value="P:lipid homeostasis"/>
    <property type="evidence" value="ECO:0007669"/>
    <property type="project" value="TreeGrafter"/>
</dbReference>
<dbReference type="InterPro" id="IPR029058">
    <property type="entry name" value="AB_hydrolase_fold"/>
</dbReference>
<dbReference type="PANTHER" id="PTHR42886">
    <property type="entry name" value="RE40534P-RELATED"/>
    <property type="match status" value="1"/>
</dbReference>